<accession>A0A653CHR0</accession>
<dbReference type="InterPro" id="IPR029045">
    <property type="entry name" value="ClpP/crotonase-like_dom_sf"/>
</dbReference>
<dbReference type="Proteomes" id="UP000410492">
    <property type="component" value="Unassembled WGS sequence"/>
</dbReference>
<dbReference type="GO" id="GO:0016507">
    <property type="term" value="C:mitochondrial fatty acid beta-oxidation multienzyme complex"/>
    <property type="evidence" value="ECO:0007669"/>
    <property type="project" value="TreeGrafter"/>
</dbReference>
<dbReference type="OrthoDB" id="68020at2759"/>
<gene>
    <name evidence="2" type="ORF">CALMAC_LOCUS8824</name>
</gene>
<evidence type="ECO:0000313" key="3">
    <source>
        <dbReference type="Proteomes" id="UP000410492"/>
    </source>
</evidence>
<evidence type="ECO:0008006" key="4">
    <source>
        <dbReference type="Google" id="ProtNLM"/>
    </source>
</evidence>
<dbReference type="SUPFAM" id="SSF52096">
    <property type="entry name" value="ClpP/crotonase"/>
    <property type="match status" value="1"/>
</dbReference>
<dbReference type="Pfam" id="PF00378">
    <property type="entry name" value="ECH_1"/>
    <property type="match status" value="1"/>
</dbReference>
<evidence type="ECO:0000313" key="2">
    <source>
        <dbReference type="EMBL" id="VEN46864.1"/>
    </source>
</evidence>
<keyword evidence="3" id="KW-1185">Reference proteome</keyword>
<name>A0A653CHR0_CALMS</name>
<dbReference type="InterPro" id="IPR050136">
    <property type="entry name" value="FA_oxidation_alpha_subunit"/>
</dbReference>
<dbReference type="InterPro" id="IPR001753">
    <property type="entry name" value="Enoyl-CoA_hydra/iso"/>
</dbReference>
<protein>
    <recommendedName>
        <fullName evidence="4">3-hydroxyacyl-CoA dehydrogenase NAD binding domain-containing protein</fullName>
    </recommendedName>
</protein>
<dbReference type="GO" id="GO:0016509">
    <property type="term" value="F:long-chain (3S)-3-hydroxyacyl-CoA dehydrogenase (NAD+) activity"/>
    <property type="evidence" value="ECO:0007669"/>
    <property type="project" value="TreeGrafter"/>
</dbReference>
<dbReference type="Gene3D" id="3.90.226.10">
    <property type="entry name" value="2-enoyl-CoA Hydratase, Chain A, domain 1"/>
    <property type="match status" value="1"/>
</dbReference>
<dbReference type="PROSITE" id="PS00166">
    <property type="entry name" value="ENOYL_COA_HYDRATASE"/>
    <property type="match status" value="1"/>
</dbReference>
<sequence>MSSLRLFGALSKISQSNIRFSNKSRCMSSVGDSKHFKLKVVDNIGVITIDSPGVKVNSLNDEVMSELERLLPQIDSNPQIQACVMISAKPGCFIAGADIGMIEQCKTVEETTQKSKEGQRILQKVEDSKKPFVAAIAGSCLGGGMETALAAHYRIAVKDRKTNLGLPEVMLGLLPEAKEVEATGDKYFNMNVSREVYIRILQSGKADEPDEKIDAKPKIEEVSSIKARMIEKQRAAVQKRGCEDYVLTCSEMPASGIERCFKKSMNIEKNSIPACVFLIKDILGIAATSTEEDPNFHRSVPRHYLIKLKYVSNGRQIPINDWLRELSPKVHLDKEKLRHIYIDNDKRFEFDFTTKLILLKLSFEEIVLSEESFELQSRKRKLSSSNSPTAAAPVDKTVDEKLNYMGNNPEIVWRSVEEGLEEV</sequence>
<dbReference type="InterPro" id="IPR018376">
    <property type="entry name" value="Enoyl-CoA_hyd/isom_CS"/>
</dbReference>
<dbReference type="AlphaFoldDB" id="A0A653CHR0"/>
<dbReference type="CDD" id="cd06558">
    <property type="entry name" value="crotonase-like"/>
    <property type="match status" value="1"/>
</dbReference>
<comment type="similarity">
    <text evidence="1">Belongs to the enoyl-CoA hydratase/isomerase family.</text>
</comment>
<evidence type="ECO:0000256" key="1">
    <source>
        <dbReference type="RuleBase" id="RU003707"/>
    </source>
</evidence>
<reference evidence="2 3" key="1">
    <citation type="submission" date="2019-01" db="EMBL/GenBank/DDBJ databases">
        <authorList>
            <person name="Sayadi A."/>
        </authorList>
    </citation>
    <scope>NUCLEOTIDE SEQUENCE [LARGE SCALE GENOMIC DNA]</scope>
</reference>
<dbReference type="PANTHER" id="PTHR43612:SF3">
    <property type="entry name" value="TRIFUNCTIONAL ENZYME SUBUNIT ALPHA, MITOCHONDRIAL"/>
    <property type="match status" value="1"/>
</dbReference>
<dbReference type="GO" id="GO:0004300">
    <property type="term" value="F:enoyl-CoA hydratase activity"/>
    <property type="evidence" value="ECO:0007669"/>
    <property type="project" value="TreeGrafter"/>
</dbReference>
<dbReference type="GO" id="GO:0006635">
    <property type="term" value="P:fatty acid beta-oxidation"/>
    <property type="evidence" value="ECO:0007669"/>
    <property type="project" value="TreeGrafter"/>
</dbReference>
<dbReference type="PANTHER" id="PTHR43612">
    <property type="entry name" value="TRIFUNCTIONAL ENZYME SUBUNIT ALPHA"/>
    <property type="match status" value="1"/>
</dbReference>
<organism evidence="2 3">
    <name type="scientific">Callosobruchus maculatus</name>
    <name type="common">Southern cowpea weevil</name>
    <name type="synonym">Pulse bruchid</name>
    <dbReference type="NCBI Taxonomy" id="64391"/>
    <lineage>
        <taxon>Eukaryota</taxon>
        <taxon>Metazoa</taxon>
        <taxon>Ecdysozoa</taxon>
        <taxon>Arthropoda</taxon>
        <taxon>Hexapoda</taxon>
        <taxon>Insecta</taxon>
        <taxon>Pterygota</taxon>
        <taxon>Neoptera</taxon>
        <taxon>Endopterygota</taxon>
        <taxon>Coleoptera</taxon>
        <taxon>Polyphaga</taxon>
        <taxon>Cucujiformia</taxon>
        <taxon>Chrysomeloidea</taxon>
        <taxon>Chrysomelidae</taxon>
        <taxon>Bruchinae</taxon>
        <taxon>Bruchini</taxon>
        <taxon>Callosobruchus</taxon>
    </lineage>
</organism>
<proteinExistence type="inferred from homology"/>
<dbReference type="EMBL" id="CAACVG010007752">
    <property type="protein sequence ID" value="VEN46864.1"/>
    <property type="molecule type" value="Genomic_DNA"/>
</dbReference>